<dbReference type="Pfam" id="PF01155">
    <property type="entry name" value="HypA"/>
    <property type="match status" value="1"/>
</dbReference>
<evidence type="ECO:0000256" key="1">
    <source>
        <dbReference type="ARBA" id="ARBA00022596"/>
    </source>
</evidence>
<comment type="function">
    <text evidence="4">Involved in the maturation of [NiFe] hydrogenases. Required for nickel insertion into the metal center of the hydrogenase.</text>
</comment>
<comment type="caution">
    <text evidence="5">The sequence shown here is derived from an EMBL/GenBank/DDBJ whole genome shotgun (WGS) entry which is preliminary data.</text>
</comment>
<dbReference type="PANTHER" id="PTHR34535:SF3">
    <property type="entry name" value="HYDROGENASE MATURATION FACTOR HYPA"/>
    <property type="match status" value="1"/>
</dbReference>
<dbReference type="GO" id="GO:0008270">
    <property type="term" value="F:zinc ion binding"/>
    <property type="evidence" value="ECO:0007669"/>
    <property type="project" value="UniProtKB-UniRule"/>
</dbReference>
<dbReference type="Proteomes" id="UP000177701">
    <property type="component" value="Unassembled WGS sequence"/>
</dbReference>
<dbReference type="EMBL" id="MEYH01000047">
    <property type="protein sequence ID" value="OGD15803.1"/>
    <property type="molecule type" value="Genomic_DNA"/>
</dbReference>
<sequence length="113" mass="12690">MHEASIAQNLLTIALEKAKEYKANTITFIRVKVGEFTGVNQAALEFAFDNFSKGTIAEKTSLKIISSPLLGECRKCNKIFEIKKDNFICSKCHSLEIDIISGEDLYIEDIEIE</sequence>
<dbReference type="STRING" id="1797291.A2V47_01320"/>
<dbReference type="PIRSF" id="PIRSF004761">
    <property type="entry name" value="Hydrgn_mat_HypA"/>
    <property type="match status" value="1"/>
</dbReference>
<feature type="binding site" evidence="4">
    <location>
        <position position="76"/>
    </location>
    <ligand>
        <name>Zn(2+)</name>
        <dbReference type="ChEBI" id="CHEBI:29105"/>
    </ligand>
</feature>
<dbReference type="GO" id="GO:0016151">
    <property type="term" value="F:nickel cation binding"/>
    <property type="evidence" value="ECO:0007669"/>
    <property type="project" value="UniProtKB-UniRule"/>
</dbReference>
<keyword evidence="3 4" id="KW-0862">Zinc</keyword>
<dbReference type="Gene3D" id="3.30.2320.80">
    <property type="match status" value="1"/>
</dbReference>
<comment type="similarity">
    <text evidence="4">Belongs to the HypA/HybF family.</text>
</comment>
<reference evidence="5 6" key="1">
    <citation type="journal article" date="2016" name="Nat. Commun.">
        <title>Thousands of microbial genomes shed light on interconnected biogeochemical processes in an aquifer system.</title>
        <authorList>
            <person name="Anantharaman K."/>
            <person name="Brown C.T."/>
            <person name="Hug L.A."/>
            <person name="Sharon I."/>
            <person name="Castelle C.J."/>
            <person name="Probst A.J."/>
            <person name="Thomas B.C."/>
            <person name="Singh A."/>
            <person name="Wilkins M.J."/>
            <person name="Karaoz U."/>
            <person name="Brodie E.L."/>
            <person name="Williams K.H."/>
            <person name="Hubbard S.S."/>
            <person name="Banfield J.F."/>
        </authorList>
    </citation>
    <scope>NUCLEOTIDE SEQUENCE [LARGE SCALE GENOMIC DNA]</scope>
</reference>
<dbReference type="HAMAP" id="MF_00213">
    <property type="entry name" value="HypA_HybF"/>
    <property type="match status" value="1"/>
</dbReference>
<name>A0A1F5AB86_9BACT</name>
<feature type="binding site" evidence="4">
    <location>
        <position position="92"/>
    </location>
    <ligand>
        <name>Zn(2+)</name>
        <dbReference type="ChEBI" id="CHEBI:29105"/>
    </ligand>
</feature>
<evidence type="ECO:0000256" key="3">
    <source>
        <dbReference type="ARBA" id="ARBA00022833"/>
    </source>
</evidence>
<evidence type="ECO:0000256" key="2">
    <source>
        <dbReference type="ARBA" id="ARBA00022723"/>
    </source>
</evidence>
<feature type="binding site" evidence="4">
    <location>
        <position position="89"/>
    </location>
    <ligand>
        <name>Zn(2+)</name>
        <dbReference type="ChEBI" id="CHEBI:29105"/>
    </ligand>
</feature>
<keyword evidence="2 4" id="KW-0479">Metal-binding</keyword>
<dbReference type="InterPro" id="IPR000688">
    <property type="entry name" value="HypA/HybF"/>
</dbReference>
<gene>
    <name evidence="4" type="primary">hypA</name>
    <name evidence="5" type="ORF">A2V47_01320</name>
</gene>
<feature type="binding site" evidence="4">
    <location>
        <position position="73"/>
    </location>
    <ligand>
        <name>Zn(2+)</name>
        <dbReference type="ChEBI" id="CHEBI:29105"/>
    </ligand>
</feature>
<dbReference type="NCBIfam" id="TIGR00100">
    <property type="entry name" value="hypA"/>
    <property type="match status" value="1"/>
</dbReference>
<evidence type="ECO:0000256" key="4">
    <source>
        <dbReference type="HAMAP-Rule" id="MF_00213"/>
    </source>
</evidence>
<evidence type="ECO:0000313" key="6">
    <source>
        <dbReference type="Proteomes" id="UP000177701"/>
    </source>
</evidence>
<feature type="binding site" evidence="4">
    <location>
        <position position="2"/>
    </location>
    <ligand>
        <name>Ni(2+)</name>
        <dbReference type="ChEBI" id="CHEBI:49786"/>
    </ligand>
</feature>
<protein>
    <recommendedName>
        <fullName evidence="4">Hydrogenase maturation factor HypA</fullName>
    </recommendedName>
</protein>
<dbReference type="GO" id="GO:0051604">
    <property type="term" value="P:protein maturation"/>
    <property type="evidence" value="ECO:0007669"/>
    <property type="project" value="InterPro"/>
</dbReference>
<organism evidence="5 6">
    <name type="scientific">Candidatus Sediminicultor quintus</name>
    <dbReference type="NCBI Taxonomy" id="1797291"/>
    <lineage>
        <taxon>Bacteria</taxon>
        <taxon>Pseudomonadati</taxon>
        <taxon>Atribacterota</taxon>
        <taxon>Candidatus Phoenicimicrobiia</taxon>
        <taxon>Candidatus Pheonicimicrobiales</taxon>
        <taxon>Candidatus Phoenicimicrobiaceae</taxon>
        <taxon>Candidatus Sediminicultor</taxon>
    </lineage>
</organism>
<accession>A0A1F5AB86</accession>
<dbReference type="AlphaFoldDB" id="A0A1F5AB86"/>
<evidence type="ECO:0000313" key="5">
    <source>
        <dbReference type="EMBL" id="OGD15803.1"/>
    </source>
</evidence>
<dbReference type="PANTHER" id="PTHR34535">
    <property type="entry name" value="HYDROGENASE MATURATION FACTOR HYPA"/>
    <property type="match status" value="1"/>
</dbReference>
<proteinExistence type="inferred from homology"/>
<keyword evidence="1 4" id="KW-0533">Nickel</keyword>